<organism evidence="11 12">
    <name type="scientific">Cyclotella atomus</name>
    <dbReference type="NCBI Taxonomy" id="382360"/>
    <lineage>
        <taxon>Eukaryota</taxon>
        <taxon>Sar</taxon>
        <taxon>Stramenopiles</taxon>
        <taxon>Ochrophyta</taxon>
        <taxon>Bacillariophyta</taxon>
        <taxon>Coscinodiscophyceae</taxon>
        <taxon>Thalassiosirophycidae</taxon>
        <taxon>Stephanodiscales</taxon>
        <taxon>Stephanodiscaceae</taxon>
        <taxon>Cyclotella</taxon>
    </lineage>
</organism>
<keyword evidence="12" id="KW-1185">Reference proteome</keyword>
<dbReference type="PANTHER" id="PTHR12753:SF0">
    <property type="entry name" value="ALPHA N-TERMINAL PROTEIN METHYLTRANSFERASE 1"/>
    <property type="match status" value="1"/>
</dbReference>
<sequence>MKNLKKKHNGIAVAKAPIIRVIHGDNIKGSDDVGNFFNTQAELALHQAINRDGWYATNKVWWQQDRGGGYGGSTDEEAMIGDGGGESDGVEGLAFLDRLILVSPSIKFARAIDAGAGVGRVTKHILLKRYDTVQLIEADSGWSKRSKSYLGRKRAARCTFTCSRIEELHPDSDDSRRIDLVWLQWTLQYLTDADAVETLQNLAARLILRTGILIVKENRPFGAARQDRFQMDTPGVSGRYDITRSDDHHRLLFQRAGLTVNQTEEGVETNTYALSLNL</sequence>
<dbReference type="InterPro" id="IPR008576">
    <property type="entry name" value="MeTrfase_NTM1"/>
</dbReference>
<evidence type="ECO:0000256" key="6">
    <source>
        <dbReference type="ARBA" id="ARBA00039449"/>
    </source>
</evidence>
<evidence type="ECO:0000256" key="10">
    <source>
        <dbReference type="ARBA" id="ARBA00048167"/>
    </source>
</evidence>
<dbReference type="Gene3D" id="3.40.50.150">
    <property type="entry name" value="Vaccinia Virus protein VP39"/>
    <property type="match status" value="1"/>
</dbReference>
<evidence type="ECO:0000256" key="9">
    <source>
        <dbReference type="ARBA" id="ARBA00047885"/>
    </source>
</evidence>
<keyword evidence="3" id="KW-0808">Transferase</keyword>
<protein>
    <recommendedName>
        <fullName evidence="6">Alpha N-terminal protein methyltransferase 1</fullName>
        <ecNumber evidence="5">2.1.1.244</ecNumber>
    </recommendedName>
    <alternativeName>
        <fullName evidence="7">X-Pro-Lys N-terminal protein methyltransferase 1</fullName>
    </alternativeName>
</protein>
<comment type="catalytic activity">
    <reaction evidence="10">
        <text>N-terminal L-alanyl-L-prolyl-L-lysyl-[protein] + 3 S-adenosyl-L-methionine = N-terminal N,N,N-trimethyl-L-alanyl-L-prolyl-L-lysyl-[protein] + 3 S-adenosyl-L-homocysteine + 3 H(+)</text>
        <dbReference type="Rhea" id="RHEA:54712"/>
        <dbReference type="Rhea" id="RHEA-COMP:13785"/>
        <dbReference type="Rhea" id="RHEA-COMP:13971"/>
        <dbReference type="ChEBI" id="CHEBI:15378"/>
        <dbReference type="ChEBI" id="CHEBI:57856"/>
        <dbReference type="ChEBI" id="CHEBI:59789"/>
        <dbReference type="ChEBI" id="CHEBI:138057"/>
        <dbReference type="ChEBI" id="CHEBI:138315"/>
        <dbReference type="EC" id="2.1.1.244"/>
    </reaction>
</comment>
<dbReference type="EMBL" id="JALLPJ020000264">
    <property type="protein sequence ID" value="KAL3797212.1"/>
    <property type="molecule type" value="Genomic_DNA"/>
</dbReference>
<comment type="caution">
    <text evidence="11">The sequence shown here is derived from an EMBL/GenBank/DDBJ whole genome shotgun (WGS) entry which is preliminary data.</text>
</comment>
<evidence type="ECO:0000256" key="2">
    <source>
        <dbReference type="ARBA" id="ARBA00022603"/>
    </source>
</evidence>
<evidence type="ECO:0000256" key="5">
    <source>
        <dbReference type="ARBA" id="ARBA00039112"/>
    </source>
</evidence>
<comment type="catalytic activity">
    <reaction evidence="9">
        <text>N-terminal L-prolyl-L-prolyl-L-lysyl-[protein] + 2 S-adenosyl-L-methionine = N-terminal N,N-dimethyl-L-prolyl-L-prolyl-L-lysyl-[protein] + 2 S-adenosyl-L-homocysteine + 2 H(+)</text>
        <dbReference type="Rhea" id="RHEA:54736"/>
        <dbReference type="Rhea" id="RHEA-COMP:13787"/>
        <dbReference type="Rhea" id="RHEA-COMP:13974"/>
        <dbReference type="ChEBI" id="CHEBI:15378"/>
        <dbReference type="ChEBI" id="CHEBI:57856"/>
        <dbReference type="ChEBI" id="CHEBI:59789"/>
        <dbReference type="ChEBI" id="CHEBI:138059"/>
        <dbReference type="ChEBI" id="CHEBI:138318"/>
        <dbReference type="EC" id="2.1.1.244"/>
    </reaction>
</comment>
<dbReference type="Pfam" id="PF05891">
    <property type="entry name" value="Methyltransf_PK"/>
    <property type="match status" value="1"/>
</dbReference>
<comment type="catalytic activity">
    <reaction evidence="8">
        <text>N-terminal L-seryl-L-prolyl-L-lysyl-[protein] + 3 S-adenosyl-L-methionine = N-terminal N,N,N-trimethyl-L-seryl-L-prolyl-L-lysyl-[protein] + 3 S-adenosyl-L-homocysteine + 3 H(+)</text>
        <dbReference type="Rhea" id="RHEA:54724"/>
        <dbReference type="Rhea" id="RHEA-COMP:13789"/>
        <dbReference type="Rhea" id="RHEA-COMP:13973"/>
        <dbReference type="ChEBI" id="CHEBI:15378"/>
        <dbReference type="ChEBI" id="CHEBI:57856"/>
        <dbReference type="ChEBI" id="CHEBI:59789"/>
        <dbReference type="ChEBI" id="CHEBI:138061"/>
        <dbReference type="ChEBI" id="CHEBI:138317"/>
        <dbReference type="EC" id="2.1.1.244"/>
    </reaction>
</comment>
<evidence type="ECO:0000256" key="3">
    <source>
        <dbReference type="ARBA" id="ARBA00022679"/>
    </source>
</evidence>
<evidence type="ECO:0000313" key="12">
    <source>
        <dbReference type="Proteomes" id="UP001530400"/>
    </source>
</evidence>
<gene>
    <name evidence="11" type="ORF">ACHAWO_000641</name>
</gene>
<accession>A0ABD3QAY9</accession>
<dbReference type="GO" id="GO:0071885">
    <property type="term" value="F:N-terminal protein N-methyltransferase activity"/>
    <property type="evidence" value="ECO:0007669"/>
    <property type="project" value="UniProtKB-EC"/>
</dbReference>
<name>A0ABD3QAY9_9STRA</name>
<dbReference type="PANTHER" id="PTHR12753">
    <property type="entry name" value="AD-003 - RELATED"/>
    <property type="match status" value="1"/>
</dbReference>
<dbReference type="EC" id="2.1.1.244" evidence="5"/>
<evidence type="ECO:0000256" key="7">
    <source>
        <dbReference type="ARBA" id="ARBA00043129"/>
    </source>
</evidence>
<evidence type="ECO:0000256" key="1">
    <source>
        <dbReference type="ARBA" id="ARBA00009059"/>
    </source>
</evidence>
<dbReference type="GO" id="GO:0032259">
    <property type="term" value="P:methylation"/>
    <property type="evidence" value="ECO:0007669"/>
    <property type="project" value="UniProtKB-KW"/>
</dbReference>
<keyword evidence="2" id="KW-0489">Methyltransferase</keyword>
<comment type="similarity">
    <text evidence="1">Belongs to the methyltransferase superfamily. NTM1 family.</text>
</comment>
<dbReference type="SUPFAM" id="SSF53335">
    <property type="entry name" value="S-adenosyl-L-methionine-dependent methyltransferases"/>
    <property type="match status" value="1"/>
</dbReference>
<keyword evidence="4" id="KW-0949">S-adenosyl-L-methionine</keyword>
<evidence type="ECO:0000313" key="11">
    <source>
        <dbReference type="EMBL" id="KAL3797212.1"/>
    </source>
</evidence>
<evidence type="ECO:0000256" key="8">
    <source>
        <dbReference type="ARBA" id="ARBA00047306"/>
    </source>
</evidence>
<proteinExistence type="inferred from homology"/>
<dbReference type="Proteomes" id="UP001530400">
    <property type="component" value="Unassembled WGS sequence"/>
</dbReference>
<reference evidence="11 12" key="1">
    <citation type="submission" date="2024-10" db="EMBL/GenBank/DDBJ databases">
        <title>Updated reference genomes for cyclostephanoid diatoms.</title>
        <authorList>
            <person name="Roberts W.R."/>
            <person name="Alverson A.J."/>
        </authorList>
    </citation>
    <scope>NUCLEOTIDE SEQUENCE [LARGE SCALE GENOMIC DNA]</scope>
    <source>
        <strain evidence="11 12">AJA010-31</strain>
    </source>
</reference>
<evidence type="ECO:0000256" key="4">
    <source>
        <dbReference type="ARBA" id="ARBA00022691"/>
    </source>
</evidence>
<dbReference type="AlphaFoldDB" id="A0ABD3QAY9"/>
<dbReference type="CDD" id="cd02440">
    <property type="entry name" value="AdoMet_MTases"/>
    <property type="match status" value="1"/>
</dbReference>
<dbReference type="InterPro" id="IPR029063">
    <property type="entry name" value="SAM-dependent_MTases_sf"/>
</dbReference>